<organism evidence="3 4">
    <name type="scientific">Colocasia esculenta</name>
    <name type="common">Wild taro</name>
    <name type="synonym">Arum esculentum</name>
    <dbReference type="NCBI Taxonomy" id="4460"/>
    <lineage>
        <taxon>Eukaryota</taxon>
        <taxon>Viridiplantae</taxon>
        <taxon>Streptophyta</taxon>
        <taxon>Embryophyta</taxon>
        <taxon>Tracheophyta</taxon>
        <taxon>Spermatophyta</taxon>
        <taxon>Magnoliopsida</taxon>
        <taxon>Liliopsida</taxon>
        <taxon>Araceae</taxon>
        <taxon>Aroideae</taxon>
        <taxon>Colocasieae</taxon>
        <taxon>Colocasia</taxon>
    </lineage>
</organism>
<gene>
    <name evidence="3" type="ORF">Taro_029376</name>
</gene>
<evidence type="ECO:0000256" key="1">
    <source>
        <dbReference type="ARBA" id="ARBA00005474"/>
    </source>
</evidence>
<evidence type="ECO:0000313" key="4">
    <source>
        <dbReference type="Proteomes" id="UP000652761"/>
    </source>
</evidence>
<sequence length="300" mass="32158">MAVPKTIHAEHGMGDRDGPSGLDPAAALVVSLLISTSTSGQLLLPLILLPIHLSEAPWSRQSCALKGGGCSDHGRVRRRRVGERGAARAERERREEAGEGTVGRKQRLWCGKLIRMKEVSRKQGSTSPCAACKLLRRRCAHDCIFAPYFPAEEPQKFANVHKVFGASNVSKMLQELPEHHRCDAVSSMVYEANARLRDPVYGCVGAISSLQHQIDVLQSQLAVAQAEMVRLRLWQKVYIAAAAATSGDAGGGGVVAAAAGAAPAGHPSKLAAAEPHPKTLFSMDMAVDQVLAMDEPMWSC</sequence>
<protein>
    <recommendedName>
        <fullName evidence="2">LOB domain-containing protein</fullName>
    </recommendedName>
</protein>
<comment type="caution">
    <text evidence="3">The sequence shown here is derived from an EMBL/GenBank/DDBJ whole genome shotgun (WGS) entry which is preliminary data.</text>
</comment>
<keyword evidence="4" id="KW-1185">Reference proteome</keyword>
<dbReference type="EMBL" id="NMUH01001948">
    <property type="protein sequence ID" value="MQL96705.1"/>
    <property type="molecule type" value="Genomic_DNA"/>
</dbReference>
<name>A0A843VL78_COLES</name>
<proteinExistence type="inferred from homology"/>
<reference evidence="3" key="1">
    <citation type="submission" date="2017-07" db="EMBL/GenBank/DDBJ databases">
        <title>Taro Niue Genome Assembly and Annotation.</title>
        <authorList>
            <person name="Atibalentja N."/>
            <person name="Keating K."/>
            <person name="Fields C.J."/>
        </authorList>
    </citation>
    <scope>NUCLEOTIDE SEQUENCE</scope>
    <source>
        <strain evidence="3">Niue_2</strain>
        <tissue evidence="3">Leaf</tissue>
    </source>
</reference>
<dbReference type="Pfam" id="PF03195">
    <property type="entry name" value="LOB"/>
    <property type="match status" value="1"/>
</dbReference>
<dbReference type="InterPro" id="IPR004883">
    <property type="entry name" value="LOB"/>
</dbReference>
<evidence type="ECO:0000313" key="3">
    <source>
        <dbReference type="EMBL" id="MQL96705.1"/>
    </source>
</evidence>
<comment type="similarity">
    <text evidence="1">Belongs to the LOB domain-containing protein family.</text>
</comment>
<evidence type="ECO:0000259" key="2">
    <source>
        <dbReference type="PROSITE" id="PS50891"/>
    </source>
</evidence>
<feature type="domain" description="LOB" evidence="2">
    <location>
        <begin position="127"/>
        <end position="228"/>
    </location>
</feature>
<dbReference type="Proteomes" id="UP000652761">
    <property type="component" value="Unassembled WGS sequence"/>
</dbReference>
<dbReference type="PANTHER" id="PTHR31301:SF58">
    <property type="entry name" value="LOB DOMAIN-CONTAINING PROTEIN 3"/>
    <property type="match status" value="1"/>
</dbReference>
<dbReference type="PANTHER" id="PTHR31301">
    <property type="entry name" value="LOB DOMAIN-CONTAINING PROTEIN 4-RELATED"/>
    <property type="match status" value="1"/>
</dbReference>
<dbReference type="PROSITE" id="PS50891">
    <property type="entry name" value="LOB"/>
    <property type="match status" value="1"/>
</dbReference>
<accession>A0A843VL78</accession>
<dbReference type="AlphaFoldDB" id="A0A843VL78"/>
<dbReference type="OrthoDB" id="2020166at2759"/>